<dbReference type="GO" id="GO:0004364">
    <property type="term" value="F:glutathione transferase activity"/>
    <property type="evidence" value="ECO:0007669"/>
    <property type="project" value="UniProtKB-EC"/>
</dbReference>
<dbReference type="SUPFAM" id="SSF52833">
    <property type="entry name" value="Thioredoxin-like"/>
    <property type="match status" value="1"/>
</dbReference>
<proteinExistence type="predicted"/>
<dbReference type="CDD" id="cd03046">
    <property type="entry name" value="GST_N_GTT1_like"/>
    <property type="match status" value="1"/>
</dbReference>
<dbReference type="Pfam" id="PF02798">
    <property type="entry name" value="GST_N"/>
    <property type="match status" value="1"/>
</dbReference>
<dbReference type="SUPFAM" id="SSF47616">
    <property type="entry name" value="GST C-terminal domain-like"/>
    <property type="match status" value="1"/>
</dbReference>
<dbReference type="PANTHER" id="PTHR44051:SF8">
    <property type="entry name" value="GLUTATHIONE S-TRANSFERASE GSTA"/>
    <property type="match status" value="1"/>
</dbReference>
<dbReference type="AlphaFoldDB" id="A0A840YGR4"/>
<dbReference type="Gene3D" id="3.40.30.10">
    <property type="entry name" value="Glutaredoxin"/>
    <property type="match status" value="1"/>
</dbReference>
<comment type="caution">
    <text evidence="2">The sequence shown here is derived from an EMBL/GenBank/DDBJ whole genome shotgun (WGS) entry which is preliminary data.</text>
</comment>
<dbReference type="InterPro" id="IPR036282">
    <property type="entry name" value="Glutathione-S-Trfase_C_sf"/>
</dbReference>
<reference evidence="2 3" key="1">
    <citation type="submission" date="2020-08" db="EMBL/GenBank/DDBJ databases">
        <title>Genomic Encyclopedia of Type Strains, Phase IV (KMG-IV): sequencing the most valuable type-strain genomes for metagenomic binning, comparative biology and taxonomic classification.</title>
        <authorList>
            <person name="Goeker M."/>
        </authorList>
    </citation>
    <scope>NUCLEOTIDE SEQUENCE [LARGE SCALE GENOMIC DNA]</scope>
    <source>
        <strain evidence="2 3">DSM 26736</strain>
    </source>
</reference>
<sequence>MPVDPASDIEVTAFDWVPDFVRSYVRDFRVRWALEEAGRPYRTRLISAEERPQAYFAEQPFGQVPAYRDAQVQLFESGAIVLHIGQDCAALLPGDTAARARATAWLVAALNSVEPMLMELAMVDVFARDEEWAALRRPSLIVAIRTRLSYLSDALGTRDFLEGAFTAGDLIMASSLRMLDSTDLVAEHTNLAAYQRRCLDRPGFAAAVAAQLTDFRDEAPIAA</sequence>
<dbReference type="SFLD" id="SFLDG00358">
    <property type="entry name" value="Main_(cytGST)"/>
    <property type="match status" value="1"/>
</dbReference>
<dbReference type="FunFam" id="3.40.30.10:FF:000331">
    <property type="entry name" value="Glutathione S-transferase"/>
    <property type="match status" value="1"/>
</dbReference>
<dbReference type="PROSITE" id="PS50404">
    <property type="entry name" value="GST_NTER"/>
    <property type="match status" value="1"/>
</dbReference>
<evidence type="ECO:0000313" key="3">
    <source>
        <dbReference type="Proteomes" id="UP000527143"/>
    </source>
</evidence>
<keyword evidence="3" id="KW-1185">Reference proteome</keyword>
<dbReference type="RefSeq" id="WP_184085551.1">
    <property type="nucleotide sequence ID" value="NZ_JACIJF010000003.1"/>
</dbReference>
<dbReference type="Proteomes" id="UP000527143">
    <property type="component" value="Unassembled WGS sequence"/>
</dbReference>
<dbReference type="InterPro" id="IPR040079">
    <property type="entry name" value="Glutathione_S-Trfase"/>
</dbReference>
<evidence type="ECO:0000259" key="1">
    <source>
        <dbReference type="PROSITE" id="PS50404"/>
    </source>
</evidence>
<dbReference type="InterPro" id="IPR036249">
    <property type="entry name" value="Thioredoxin-like_sf"/>
</dbReference>
<organism evidence="2 3">
    <name type="scientific">Sphingomonas xinjiangensis</name>
    <dbReference type="NCBI Taxonomy" id="643568"/>
    <lineage>
        <taxon>Bacteria</taxon>
        <taxon>Pseudomonadati</taxon>
        <taxon>Pseudomonadota</taxon>
        <taxon>Alphaproteobacteria</taxon>
        <taxon>Sphingomonadales</taxon>
        <taxon>Sphingomonadaceae</taxon>
        <taxon>Sphingomonas</taxon>
    </lineage>
</organism>
<dbReference type="PANTHER" id="PTHR44051">
    <property type="entry name" value="GLUTATHIONE S-TRANSFERASE-RELATED"/>
    <property type="match status" value="1"/>
</dbReference>
<dbReference type="EC" id="2.5.1.18" evidence="2"/>
<dbReference type="Gene3D" id="1.20.1050.10">
    <property type="match status" value="1"/>
</dbReference>
<gene>
    <name evidence="2" type="ORF">FHT02_001216</name>
</gene>
<accession>A0A840YGR4</accession>
<dbReference type="SFLD" id="SFLDS00019">
    <property type="entry name" value="Glutathione_Transferase_(cytos"/>
    <property type="match status" value="1"/>
</dbReference>
<dbReference type="EMBL" id="JACIJF010000003">
    <property type="protein sequence ID" value="MBB5709988.1"/>
    <property type="molecule type" value="Genomic_DNA"/>
</dbReference>
<feature type="domain" description="GST N-terminal" evidence="1">
    <location>
        <begin position="14"/>
        <end position="92"/>
    </location>
</feature>
<name>A0A840YGR4_9SPHN</name>
<dbReference type="InterPro" id="IPR004045">
    <property type="entry name" value="Glutathione_S-Trfase_N"/>
</dbReference>
<protein>
    <submittedName>
        <fullName evidence="2">Glutathione S-transferase</fullName>
        <ecNumber evidence="2">2.5.1.18</ecNumber>
    </submittedName>
</protein>
<keyword evidence="2" id="KW-0808">Transferase</keyword>
<evidence type="ECO:0000313" key="2">
    <source>
        <dbReference type="EMBL" id="MBB5709988.1"/>
    </source>
</evidence>